<feature type="region of interest" description="Disordered" evidence="1">
    <location>
        <begin position="177"/>
        <end position="197"/>
    </location>
</feature>
<gene>
    <name evidence="4" type="primary">LOC110981465</name>
</gene>
<accession>A0A8B7YTS2</accession>
<name>A0A8B7YTS2_ACAPL</name>
<dbReference type="OrthoDB" id="10072151at2759"/>
<evidence type="ECO:0000256" key="2">
    <source>
        <dbReference type="SAM" id="SignalP"/>
    </source>
</evidence>
<dbReference type="InterPro" id="IPR029034">
    <property type="entry name" value="Cystine-knot_cytokine"/>
</dbReference>
<reference evidence="4" key="1">
    <citation type="submission" date="2025-08" db="UniProtKB">
        <authorList>
            <consortium name="RefSeq"/>
        </authorList>
    </citation>
    <scope>IDENTIFICATION</scope>
</reference>
<feature type="region of interest" description="Disordered" evidence="1">
    <location>
        <begin position="286"/>
        <end position="374"/>
    </location>
</feature>
<dbReference type="SUPFAM" id="SSF57501">
    <property type="entry name" value="Cystine-knot cytokines"/>
    <property type="match status" value="1"/>
</dbReference>
<evidence type="ECO:0000313" key="4">
    <source>
        <dbReference type="RefSeq" id="XP_022094746.1"/>
    </source>
</evidence>
<feature type="region of interest" description="Disordered" evidence="1">
    <location>
        <begin position="224"/>
        <end position="251"/>
    </location>
</feature>
<feature type="chain" id="PRO_5033980832" evidence="2">
    <location>
        <begin position="32"/>
        <end position="569"/>
    </location>
</feature>
<dbReference type="RefSeq" id="XP_022094746.1">
    <property type="nucleotide sequence ID" value="XM_022239054.1"/>
</dbReference>
<dbReference type="KEGG" id="aplc:110981465"/>
<evidence type="ECO:0000256" key="1">
    <source>
        <dbReference type="SAM" id="MobiDB-lite"/>
    </source>
</evidence>
<organism evidence="3 4">
    <name type="scientific">Acanthaster planci</name>
    <name type="common">Crown-of-thorns starfish</name>
    <dbReference type="NCBI Taxonomy" id="133434"/>
    <lineage>
        <taxon>Eukaryota</taxon>
        <taxon>Metazoa</taxon>
        <taxon>Echinodermata</taxon>
        <taxon>Eleutherozoa</taxon>
        <taxon>Asterozoa</taxon>
        <taxon>Asteroidea</taxon>
        <taxon>Valvatacea</taxon>
        <taxon>Valvatida</taxon>
        <taxon>Acanthasteridae</taxon>
        <taxon>Acanthaster</taxon>
    </lineage>
</organism>
<sequence length="569" mass="64769">MTLPQPKMPRLHARLLFLLLLFLLQPQPSKAAATPKPKSQAFWRKFCGFFCPSQLSCDSEVYLSPRQQLELLQSQEFLDILELFPQILLENEKLQHTPLVRLEDHQRDLILLRYKDFFHPQETLPLARHKVVSQLTMNQQGFDREPIAEPPPYQNHEQNEIHLTEDQVQELLQKSTHLNTGNNHGHQNALPEDEILGTPNWNEAEGFIRDYVNKQRLQQSMENHLQEAELPPQASGNQARGKAAPKTITRKDKPIALNINQLQDHAAHLHVDQILKELEKMGHSFDLDDLASDPDGDSRDVPQSQPELHRTIDSNPTVLSQDPPPGGKSSLNSNCRNPAHRKRLRAKHVNRITPKKSQNSKEPYSDSRAKGTAQGYSYRHQTNLPSEQASEFLNSPLSSESHGAQRRTGKKRTSGSESSSGQRGHRRRQRLSPAQFVHEPGGEDKQAGRHQGDAGSQEVAKRHSRRKREVFSLQVCPVVETWSNIVLAETANGTLVQIAQFPEVNLEQWFLEERCLYEESQIIQGVTCEIRERLVDAVVIPVVDPSQPIQRTKIKVDCCMSMFNIDLGY</sequence>
<feature type="compositionally biased region" description="Polar residues" evidence="1">
    <location>
        <begin position="392"/>
        <end position="402"/>
    </location>
</feature>
<feature type="signal peptide" evidence="2">
    <location>
        <begin position="1"/>
        <end position="31"/>
    </location>
</feature>
<feature type="region of interest" description="Disordered" evidence="1">
    <location>
        <begin position="392"/>
        <end position="463"/>
    </location>
</feature>
<proteinExistence type="predicted"/>
<protein>
    <submittedName>
        <fullName evidence="4">Uncharacterized protein LOC110981465</fullName>
    </submittedName>
</protein>
<feature type="compositionally biased region" description="Basic residues" evidence="1">
    <location>
        <begin position="404"/>
        <end position="413"/>
    </location>
</feature>
<feature type="compositionally biased region" description="Basic and acidic residues" evidence="1">
    <location>
        <begin position="440"/>
        <end position="452"/>
    </location>
</feature>
<dbReference type="OMA" id="CCMSMFN"/>
<evidence type="ECO:0000313" key="3">
    <source>
        <dbReference type="Proteomes" id="UP000694845"/>
    </source>
</evidence>
<dbReference type="Proteomes" id="UP000694845">
    <property type="component" value="Unplaced"/>
</dbReference>
<keyword evidence="2" id="KW-0732">Signal</keyword>
<feature type="compositionally biased region" description="Basic residues" evidence="1">
    <location>
        <begin position="338"/>
        <end position="354"/>
    </location>
</feature>
<keyword evidence="3" id="KW-1185">Reference proteome</keyword>
<dbReference type="AlphaFoldDB" id="A0A8B7YTS2"/>
<dbReference type="GeneID" id="110981465"/>
<feature type="compositionally biased region" description="Polar residues" evidence="1">
    <location>
        <begin position="177"/>
        <end position="186"/>
    </location>
</feature>